<protein>
    <submittedName>
        <fullName evidence="13">Methyl-accepting chemotaxis protein</fullName>
    </submittedName>
</protein>
<evidence type="ECO:0000256" key="2">
    <source>
        <dbReference type="ARBA" id="ARBA00022475"/>
    </source>
</evidence>
<dbReference type="Gene3D" id="6.10.340.10">
    <property type="match status" value="1"/>
</dbReference>
<dbReference type="Gene3D" id="3.30.450.20">
    <property type="entry name" value="PAS domain"/>
    <property type="match status" value="1"/>
</dbReference>
<evidence type="ECO:0000313" key="13">
    <source>
        <dbReference type="EMBL" id="MFC0211535.1"/>
    </source>
</evidence>
<evidence type="ECO:0000256" key="9">
    <source>
        <dbReference type="PROSITE-ProRule" id="PRU00284"/>
    </source>
</evidence>
<dbReference type="CDD" id="cd06225">
    <property type="entry name" value="HAMP"/>
    <property type="match status" value="1"/>
</dbReference>
<evidence type="ECO:0000256" key="8">
    <source>
        <dbReference type="ARBA" id="ARBA00029447"/>
    </source>
</evidence>
<feature type="domain" description="HAMP" evidence="12">
    <location>
        <begin position="307"/>
        <end position="359"/>
    </location>
</feature>
<keyword evidence="3" id="KW-0145">Chemotaxis</keyword>
<keyword evidence="6 10" id="KW-0472">Membrane</keyword>
<name>A0ABV6DFW5_9BACL</name>
<dbReference type="SMART" id="SM00304">
    <property type="entry name" value="HAMP"/>
    <property type="match status" value="1"/>
</dbReference>
<dbReference type="SUPFAM" id="SSF58104">
    <property type="entry name" value="Methyl-accepting chemotaxis protein (MCP) signaling domain"/>
    <property type="match status" value="1"/>
</dbReference>
<dbReference type="PROSITE" id="PS50111">
    <property type="entry name" value="CHEMOTAXIS_TRANSDUC_2"/>
    <property type="match status" value="1"/>
</dbReference>
<dbReference type="PROSITE" id="PS50885">
    <property type="entry name" value="HAMP"/>
    <property type="match status" value="1"/>
</dbReference>
<dbReference type="CDD" id="cd12914">
    <property type="entry name" value="PDC1_DGC_like"/>
    <property type="match status" value="1"/>
</dbReference>
<dbReference type="RefSeq" id="WP_377468522.1">
    <property type="nucleotide sequence ID" value="NZ_JBHLWN010000020.1"/>
</dbReference>
<reference evidence="13 14" key="1">
    <citation type="submission" date="2024-09" db="EMBL/GenBank/DDBJ databases">
        <authorList>
            <person name="Sun Q."/>
            <person name="Mori K."/>
        </authorList>
    </citation>
    <scope>NUCLEOTIDE SEQUENCE [LARGE SCALE GENOMIC DNA]</scope>
    <source>
        <strain evidence="13 14">CCM 7759</strain>
    </source>
</reference>
<keyword evidence="14" id="KW-1185">Reference proteome</keyword>
<dbReference type="Pfam" id="PF02743">
    <property type="entry name" value="dCache_1"/>
    <property type="match status" value="1"/>
</dbReference>
<evidence type="ECO:0000256" key="6">
    <source>
        <dbReference type="ARBA" id="ARBA00023136"/>
    </source>
</evidence>
<dbReference type="CDD" id="cd12912">
    <property type="entry name" value="PDC2_MCP_like"/>
    <property type="match status" value="1"/>
</dbReference>
<keyword evidence="7 9" id="KW-0807">Transducer</keyword>
<keyword evidence="4 10" id="KW-0812">Transmembrane</keyword>
<comment type="subcellular location">
    <subcellularLocation>
        <location evidence="1">Cell membrane</location>
        <topology evidence="1">Multi-pass membrane protein</topology>
    </subcellularLocation>
</comment>
<dbReference type="SMART" id="SM00283">
    <property type="entry name" value="MA"/>
    <property type="match status" value="1"/>
</dbReference>
<dbReference type="PANTHER" id="PTHR32089">
    <property type="entry name" value="METHYL-ACCEPTING CHEMOTAXIS PROTEIN MCPB"/>
    <property type="match status" value="1"/>
</dbReference>
<sequence length="665" mass="72025">MRFKWKDISIRFKLTLLLLIISIVPLLATTFFSVSYFSNSARTENENIQEDLTNIYMAQLNQWIQAKAARTETLLKSHPEFKKGDPKHILPLLKALKESDADIQNYNFINPEGVGVDISGVPINVSDRDHFLKAKSTKKTVVGDMLLSKVSNQYIFPIDVPVLDDAGNLVGVIVSTVSPEAFTAVTNRIKIAETGYGYLLSGIGEYYTHPDTGRIGKKLEEFSKGEDAQKFQDYVLNHESGTFTYTDDAGVRMINYFGTIPNTNWKLVVAVPEAEVLAHVNLTRKISVSVMGAVVLLTLIFALIVSRYISAMVLTLSSFMKKVAAGNLTERLPVKSHDEMGQLIGSMNTMLDSFSGIVAKIHSSIRSVAAATDKFTVTTGLSSESVQQIGSSIREIAEGTSVQFAGAEQSARAMEEMSSGIQKIAESSGTVSDQAAGVYGRVENGNNDIQKAIGQMSIINDTANAAYQVIHELNAHAMEIGNIIGLISNISNQTALLSLNASIEAARAGESGRGFAVVAGEVKKLAEQTKQSVNSVSDLVRQIQSSSVSATQSISQNKQEIEHGIVHMQQIGHTFSAIRSSIMQVSEQVQEISAATQQLSAGTEEVSASMGQMVHIAQTSAANSQLVAEHSDKQIALMDDMVASTQALNDMMAELEQLTALFQVK</sequence>
<keyword evidence="2" id="KW-1003">Cell membrane</keyword>
<dbReference type="Pfam" id="PF00015">
    <property type="entry name" value="MCPsignal"/>
    <property type="match status" value="1"/>
</dbReference>
<gene>
    <name evidence="13" type="ORF">ACFFK0_03560</name>
</gene>
<evidence type="ECO:0000259" key="11">
    <source>
        <dbReference type="PROSITE" id="PS50111"/>
    </source>
</evidence>
<dbReference type="InterPro" id="IPR033479">
    <property type="entry name" value="dCache_1"/>
</dbReference>
<keyword evidence="5 10" id="KW-1133">Transmembrane helix</keyword>
<evidence type="ECO:0000256" key="10">
    <source>
        <dbReference type="SAM" id="Phobius"/>
    </source>
</evidence>
<comment type="similarity">
    <text evidence="8">Belongs to the methyl-accepting chemotaxis (MCP) protein family.</text>
</comment>
<feature type="transmembrane region" description="Helical" evidence="10">
    <location>
        <begin position="290"/>
        <end position="314"/>
    </location>
</feature>
<dbReference type="InterPro" id="IPR004089">
    <property type="entry name" value="MCPsignal_dom"/>
</dbReference>
<evidence type="ECO:0000256" key="3">
    <source>
        <dbReference type="ARBA" id="ARBA00022500"/>
    </source>
</evidence>
<organism evidence="13 14">
    <name type="scientific">Paenibacillus chartarius</name>
    <dbReference type="NCBI Taxonomy" id="747481"/>
    <lineage>
        <taxon>Bacteria</taxon>
        <taxon>Bacillati</taxon>
        <taxon>Bacillota</taxon>
        <taxon>Bacilli</taxon>
        <taxon>Bacillales</taxon>
        <taxon>Paenibacillaceae</taxon>
        <taxon>Paenibacillus</taxon>
    </lineage>
</organism>
<evidence type="ECO:0000256" key="4">
    <source>
        <dbReference type="ARBA" id="ARBA00022692"/>
    </source>
</evidence>
<dbReference type="Proteomes" id="UP001589776">
    <property type="component" value="Unassembled WGS sequence"/>
</dbReference>
<dbReference type="Gene3D" id="1.10.287.950">
    <property type="entry name" value="Methyl-accepting chemotaxis protein"/>
    <property type="match status" value="1"/>
</dbReference>
<feature type="domain" description="Methyl-accepting transducer" evidence="11">
    <location>
        <begin position="378"/>
        <end position="614"/>
    </location>
</feature>
<dbReference type="InterPro" id="IPR003660">
    <property type="entry name" value="HAMP_dom"/>
</dbReference>
<evidence type="ECO:0000256" key="1">
    <source>
        <dbReference type="ARBA" id="ARBA00004651"/>
    </source>
</evidence>
<evidence type="ECO:0000256" key="5">
    <source>
        <dbReference type="ARBA" id="ARBA00022989"/>
    </source>
</evidence>
<proteinExistence type="inferred from homology"/>
<evidence type="ECO:0000259" key="12">
    <source>
        <dbReference type="PROSITE" id="PS50885"/>
    </source>
</evidence>
<comment type="caution">
    <text evidence="13">The sequence shown here is derived from an EMBL/GenBank/DDBJ whole genome shotgun (WGS) entry which is preliminary data.</text>
</comment>
<dbReference type="CDD" id="cd11386">
    <property type="entry name" value="MCP_signal"/>
    <property type="match status" value="1"/>
</dbReference>
<evidence type="ECO:0000313" key="14">
    <source>
        <dbReference type="Proteomes" id="UP001589776"/>
    </source>
</evidence>
<dbReference type="EMBL" id="JBHLWN010000020">
    <property type="protein sequence ID" value="MFC0211535.1"/>
    <property type="molecule type" value="Genomic_DNA"/>
</dbReference>
<evidence type="ECO:0000256" key="7">
    <source>
        <dbReference type="ARBA" id="ARBA00023224"/>
    </source>
</evidence>
<accession>A0ABV6DFW5</accession>
<dbReference type="PANTHER" id="PTHR32089:SF112">
    <property type="entry name" value="LYSOZYME-LIKE PROTEIN-RELATED"/>
    <property type="match status" value="1"/>
</dbReference>
<dbReference type="Pfam" id="PF00672">
    <property type="entry name" value="HAMP"/>
    <property type="match status" value="1"/>
</dbReference>